<dbReference type="EMBL" id="CAJVQC010104585">
    <property type="protein sequence ID" value="CAG8832749.1"/>
    <property type="molecule type" value="Genomic_DNA"/>
</dbReference>
<name>A0ACA9SD34_9GLOM</name>
<feature type="non-terminal residue" evidence="1">
    <location>
        <position position="93"/>
    </location>
</feature>
<feature type="non-terminal residue" evidence="1">
    <location>
        <position position="1"/>
    </location>
</feature>
<gene>
    <name evidence="1" type="ORF">RPERSI_LOCUS28571</name>
</gene>
<proteinExistence type="predicted"/>
<sequence>KRYKSLPFWRHKDLIPLVQGLEPVEKDETYELEEEIDIDMSVENEESNEADEDLVEQLNNKTDDELVDVLEEYEGENDDFFEEVNESWEEVNN</sequence>
<comment type="caution">
    <text evidence="1">The sequence shown here is derived from an EMBL/GenBank/DDBJ whole genome shotgun (WGS) entry which is preliminary data.</text>
</comment>
<protein>
    <submittedName>
        <fullName evidence="1">28288_t:CDS:1</fullName>
    </submittedName>
</protein>
<accession>A0ACA9SD34</accession>
<organism evidence="1 2">
    <name type="scientific">Racocetra persica</name>
    <dbReference type="NCBI Taxonomy" id="160502"/>
    <lineage>
        <taxon>Eukaryota</taxon>
        <taxon>Fungi</taxon>
        <taxon>Fungi incertae sedis</taxon>
        <taxon>Mucoromycota</taxon>
        <taxon>Glomeromycotina</taxon>
        <taxon>Glomeromycetes</taxon>
        <taxon>Diversisporales</taxon>
        <taxon>Gigasporaceae</taxon>
        <taxon>Racocetra</taxon>
    </lineage>
</organism>
<evidence type="ECO:0000313" key="1">
    <source>
        <dbReference type="EMBL" id="CAG8832749.1"/>
    </source>
</evidence>
<dbReference type="Proteomes" id="UP000789920">
    <property type="component" value="Unassembled WGS sequence"/>
</dbReference>
<evidence type="ECO:0000313" key="2">
    <source>
        <dbReference type="Proteomes" id="UP000789920"/>
    </source>
</evidence>
<reference evidence="1" key="1">
    <citation type="submission" date="2021-06" db="EMBL/GenBank/DDBJ databases">
        <authorList>
            <person name="Kallberg Y."/>
            <person name="Tangrot J."/>
            <person name="Rosling A."/>
        </authorList>
    </citation>
    <scope>NUCLEOTIDE SEQUENCE</scope>
    <source>
        <strain evidence="1">MA461A</strain>
    </source>
</reference>
<keyword evidence="2" id="KW-1185">Reference proteome</keyword>